<sequence length="77" mass="8839">SPDIKPLDFYLREYLQSIVYGIPVDSIDNLEECIMQACRTVQSHALIEAARRNLLERVELCVAESGMYFGNLHVRPK</sequence>
<keyword evidence="2" id="KW-1185">Reference proteome</keyword>
<protein>
    <submittedName>
        <fullName evidence="1">Uncharacterized protein</fullName>
    </submittedName>
</protein>
<dbReference type="Gene3D" id="3.30.420.10">
    <property type="entry name" value="Ribonuclease H-like superfamily/Ribonuclease H"/>
    <property type="match status" value="1"/>
</dbReference>
<evidence type="ECO:0000313" key="2">
    <source>
        <dbReference type="Proteomes" id="UP000053825"/>
    </source>
</evidence>
<dbReference type="PANTHER" id="PTHR47326:SF1">
    <property type="entry name" value="HTH PSQ-TYPE DOMAIN-CONTAINING PROTEIN"/>
    <property type="match status" value="1"/>
</dbReference>
<organism evidence="1 2">
    <name type="scientific">Habropoda laboriosa</name>
    <dbReference type="NCBI Taxonomy" id="597456"/>
    <lineage>
        <taxon>Eukaryota</taxon>
        <taxon>Metazoa</taxon>
        <taxon>Ecdysozoa</taxon>
        <taxon>Arthropoda</taxon>
        <taxon>Hexapoda</taxon>
        <taxon>Insecta</taxon>
        <taxon>Pterygota</taxon>
        <taxon>Neoptera</taxon>
        <taxon>Endopterygota</taxon>
        <taxon>Hymenoptera</taxon>
        <taxon>Apocrita</taxon>
        <taxon>Aculeata</taxon>
        <taxon>Apoidea</taxon>
        <taxon>Anthophila</taxon>
        <taxon>Apidae</taxon>
        <taxon>Habropoda</taxon>
    </lineage>
</organism>
<dbReference type="GO" id="GO:0003676">
    <property type="term" value="F:nucleic acid binding"/>
    <property type="evidence" value="ECO:0007669"/>
    <property type="project" value="InterPro"/>
</dbReference>
<feature type="non-terminal residue" evidence="1">
    <location>
        <position position="1"/>
    </location>
</feature>
<gene>
    <name evidence="1" type="ORF">WH47_01297</name>
</gene>
<proteinExistence type="predicted"/>
<dbReference type="PANTHER" id="PTHR47326">
    <property type="entry name" value="TRANSPOSABLE ELEMENT TC3 TRANSPOSASE-LIKE PROTEIN"/>
    <property type="match status" value="1"/>
</dbReference>
<name>A0A0L7QZL2_9HYME</name>
<evidence type="ECO:0000313" key="1">
    <source>
        <dbReference type="EMBL" id="KOC63982.1"/>
    </source>
</evidence>
<reference evidence="1 2" key="1">
    <citation type="submission" date="2015-07" db="EMBL/GenBank/DDBJ databases">
        <title>The genome of Habropoda laboriosa.</title>
        <authorList>
            <person name="Pan H."/>
            <person name="Kapheim K."/>
        </authorList>
    </citation>
    <scope>NUCLEOTIDE SEQUENCE [LARGE SCALE GENOMIC DNA]</scope>
    <source>
        <strain evidence="1">0110345459</strain>
    </source>
</reference>
<dbReference type="AlphaFoldDB" id="A0A0L7QZL2"/>
<dbReference type="Proteomes" id="UP000053825">
    <property type="component" value="Unassembled WGS sequence"/>
</dbReference>
<accession>A0A0L7QZL2</accession>
<dbReference type="InterPro" id="IPR036397">
    <property type="entry name" value="RNaseH_sf"/>
</dbReference>
<dbReference type="EMBL" id="KQ414681">
    <property type="protein sequence ID" value="KOC63982.1"/>
    <property type="molecule type" value="Genomic_DNA"/>
</dbReference>